<sequence>MAKQNKGRKLFATTATAALVASALVPAAAFAADTKEFTDASKISDYAKKSVDYLVGKGAIAGFDGKFNPKGELTRAEAVTILVKAKGIAIDENKKTDFADAKDHWASEEIAALQAHNKDIIAGFEDGTFRPDDKITRAQLALIIVKAYDLKQDTSAILNFTDNTATWSKDAVNTLASLGIVAGVSETKFDPTAVVTREQAAAFFHRTEVKEERIAVKTSVPVVTSVSATNLKEVVISFNKELSDAKIKADQFSVKDNTVAAVTLSDDKKSVTLTLGTAVAQQATVEVTAKTTVAFADESALAEDVVKSLTVTDVIIPVAESITLTGPNTFEIKFSEPVQAGASADVSVNNGVYGIAQKTLSTDGRTLTVQLSAGSIAEATYKVKVEGYSDFAPFAAMAKTFDLVYVKDKTAPTVKLVSASQNEVVVEFDKAVTKKGGAALDVNYFYQTYSAWKPVAVTTTDNKKFTLKFSDNDPATQDFILPEGNVPVTVLKSVGDVPVVDLWGNELAADAKLTATITADKVAPTVTKVEAKAENQLVVTFSEKVNVAANNFTIKDVDGKVVSPTISNVAFDNDKLTATIDLSAKLAGGNYTVEVKDVTDTSLSANKILPVTLSVSVTDKTPMNLSEATATVVDNATAKEQYIYVTFPEAIDAKTALNKDLYLVNGTALASNDKIELFGTNNKRVKITVKYRGATPAAVVVPGTDVATDDLTFGRIADASGNLPTALSTTINITDETAPTTFTAKAIGLNKLQLVFNGELKTVVADGIEIDGNGDDTYATAAAIDNVEIKDGKTYVTVTTKAAEASVNKSAIERNKIQVKVVDNKLETITGQKLTNVAAVTKTNVADGIAPELESTDPVTLARTSATVATITVDFDEALDTLDALAATDLVVKDANGKEYVAGTNYSVALNAGDDSKLEIVITFADEATLDKLNNTKFSVATKTTVNYLDDAAGNKVKVFETKQTKTALADNPAQ</sequence>
<dbReference type="InterPro" id="IPR051465">
    <property type="entry name" value="Cell_Envelope_Struct_Comp"/>
</dbReference>
<feature type="signal peptide" evidence="2">
    <location>
        <begin position="1"/>
        <end position="31"/>
    </location>
</feature>
<evidence type="ECO:0000256" key="1">
    <source>
        <dbReference type="ARBA" id="ARBA00022729"/>
    </source>
</evidence>
<proteinExistence type="predicted"/>
<feature type="domain" description="SLH" evidence="3">
    <location>
        <begin position="93"/>
        <end position="158"/>
    </location>
</feature>
<dbReference type="PROSITE" id="PS51272">
    <property type="entry name" value="SLH"/>
    <property type="match status" value="3"/>
</dbReference>
<evidence type="ECO:0000256" key="2">
    <source>
        <dbReference type="SAM" id="SignalP"/>
    </source>
</evidence>
<keyword evidence="1 2" id="KW-0732">Signal</keyword>
<dbReference type="InterPro" id="IPR014755">
    <property type="entry name" value="Cu-Rt/internalin_Ig-like"/>
</dbReference>
<evidence type="ECO:0000259" key="3">
    <source>
        <dbReference type="PROSITE" id="PS51272"/>
    </source>
</evidence>
<dbReference type="InterPro" id="IPR001119">
    <property type="entry name" value="SLH_dom"/>
</dbReference>
<dbReference type="STRING" id="1384049.CD29_01870"/>
<feature type="chain" id="PRO_5002001767" description="SLH domain-containing protein" evidence="2">
    <location>
        <begin position="32"/>
        <end position="975"/>
    </location>
</feature>
<dbReference type="Pfam" id="PF00395">
    <property type="entry name" value="SLH"/>
    <property type="match status" value="3"/>
</dbReference>
<keyword evidence="5" id="KW-1185">Reference proteome</keyword>
<dbReference type="AlphaFoldDB" id="A0A0A3I5Q1"/>
<evidence type="ECO:0000313" key="5">
    <source>
        <dbReference type="Proteomes" id="UP000030416"/>
    </source>
</evidence>
<evidence type="ECO:0000313" key="4">
    <source>
        <dbReference type="EMBL" id="KGR80131.1"/>
    </source>
</evidence>
<organism evidence="4 5">
    <name type="scientific">Ureibacillus manganicus DSM 26584</name>
    <dbReference type="NCBI Taxonomy" id="1384049"/>
    <lineage>
        <taxon>Bacteria</taxon>
        <taxon>Bacillati</taxon>
        <taxon>Bacillota</taxon>
        <taxon>Bacilli</taxon>
        <taxon>Bacillales</taxon>
        <taxon>Caryophanaceae</taxon>
        <taxon>Ureibacillus</taxon>
    </lineage>
</organism>
<protein>
    <recommendedName>
        <fullName evidence="3">SLH domain-containing protein</fullName>
    </recommendedName>
</protein>
<name>A0A0A3I5Q1_9BACL</name>
<dbReference type="PANTHER" id="PTHR43308:SF5">
    <property type="entry name" value="S-LAYER PROTEIN _ PEPTIDOGLYCAN ENDO-BETA-N-ACETYLGLUCOSAMINIDASE"/>
    <property type="match status" value="1"/>
</dbReference>
<dbReference type="EMBL" id="JPVN01000002">
    <property type="protein sequence ID" value="KGR80131.1"/>
    <property type="molecule type" value="Genomic_DNA"/>
</dbReference>
<accession>A0A0A3I5Q1</accession>
<dbReference type="eggNOG" id="COG0860">
    <property type="taxonomic scope" value="Bacteria"/>
</dbReference>
<gene>
    <name evidence="4" type="ORF">CD29_01870</name>
</gene>
<dbReference type="PANTHER" id="PTHR43308">
    <property type="entry name" value="OUTER MEMBRANE PROTEIN ALPHA-RELATED"/>
    <property type="match status" value="1"/>
</dbReference>
<comment type="caution">
    <text evidence="4">The sequence shown here is derived from an EMBL/GenBank/DDBJ whole genome shotgun (WGS) entry which is preliminary data.</text>
</comment>
<dbReference type="Proteomes" id="UP000030416">
    <property type="component" value="Unassembled WGS sequence"/>
</dbReference>
<feature type="domain" description="SLH" evidence="3">
    <location>
        <begin position="34"/>
        <end position="92"/>
    </location>
</feature>
<reference evidence="4 5" key="1">
    <citation type="submission" date="2014-02" db="EMBL/GenBank/DDBJ databases">
        <title>Draft genome sequence of Lysinibacillus manganicus DSM 26584T.</title>
        <authorList>
            <person name="Zhang F."/>
            <person name="Wang G."/>
            <person name="Zhang L."/>
        </authorList>
    </citation>
    <scope>NUCLEOTIDE SEQUENCE [LARGE SCALE GENOMIC DNA]</scope>
    <source>
        <strain evidence="4 5">DSM 26584</strain>
    </source>
</reference>
<dbReference type="OrthoDB" id="2440872at2"/>
<feature type="domain" description="SLH" evidence="3">
    <location>
        <begin position="159"/>
        <end position="218"/>
    </location>
</feature>
<dbReference type="Gene3D" id="2.60.40.1220">
    <property type="match status" value="3"/>
</dbReference>
<dbReference type="RefSeq" id="WP_036182241.1">
    <property type="nucleotide sequence ID" value="NZ_AVDA01000002.1"/>
</dbReference>
<dbReference type="eggNOG" id="COG0544">
    <property type="taxonomic scope" value="Bacteria"/>
</dbReference>